<accession>A0A2T3J2M5</accession>
<dbReference type="RefSeq" id="WP_107346859.1">
    <property type="nucleotide sequence ID" value="NZ_PYMH01000001.1"/>
</dbReference>
<comment type="caution">
    <text evidence="2">The sequence shown here is derived from an EMBL/GenBank/DDBJ whole genome shotgun (WGS) entry which is preliminary data.</text>
</comment>
<feature type="signal peptide" evidence="1">
    <location>
        <begin position="1"/>
        <end position="19"/>
    </location>
</feature>
<sequence>MNRLIISTVLLAFSTATLADLNISRSESGSWTEVSYQKNNEMSPLPHSRRVEARAKNMKVNQLYIPQSLKDARKQQNNHSLSVYDI</sequence>
<dbReference type="Proteomes" id="UP000241222">
    <property type="component" value="Unassembled WGS sequence"/>
</dbReference>
<evidence type="ECO:0000313" key="3">
    <source>
        <dbReference type="Proteomes" id="UP000241222"/>
    </source>
</evidence>
<protein>
    <submittedName>
        <fullName evidence="2">Uncharacterized protein</fullName>
    </submittedName>
</protein>
<keyword evidence="3" id="KW-1185">Reference proteome</keyword>
<evidence type="ECO:0000256" key="1">
    <source>
        <dbReference type="SAM" id="SignalP"/>
    </source>
</evidence>
<reference evidence="2 3" key="1">
    <citation type="submission" date="2018-03" db="EMBL/GenBank/DDBJ databases">
        <title>Whole genome sequencing of Histamine producing bacteria.</title>
        <authorList>
            <person name="Butler K."/>
        </authorList>
    </citation>
    <scope>NUCLEOTIDE SEQUENCE [LARGE SCALE GENOMIC DNA]</scope>
    <source>
        <strain evidence="2 3">JCM 13586</strain>
    </source>
</reference>
<name>A0A2T3J2M5_9GAMM</name>
<feature type="chain" id="PRO_5015551200" evidence="1">
    <location>
        <begin position="20"/>
        <end position="86"/>
    </location>
</feature>
<dbReference type="AlphaFoldDB" id="A0A2T3J2M5"/>
<keyword evidence="1" id="KW-0732">Signal</keyword>
<proteinExistence type="predicted"/>
<gene>
    <name evidence="2" type="ORF">C9I99_00325</name>
</gene>
<dbReference type="EMBL" id="PYMH01000001">
    <property type="protein sequence ID" value="PSU35503.1"/>
    <property type="molecule type" value="Genomic_DNA"/>
</dbReference>
<evidence type="ECO:0000313" key="2">
    <source>
        <dbReference type="EMBL" id="PSU35503.1"/>
    </source>
</evidence>
<organism evidence="2 3">
    <name type="scientific">Photobacterium lutimaris</name>
    <dbReference type="NCBI Taxonomy" id="388278"/>
    <lineage>
        <taxon>Bacteria</taxon>
        <taxon>Pseudomonadati</taxon>
        <taxon>Pseudomonadota</taxon>
        <taxon>Gammaproteobacteria</taxon>
        <taxon>Vibrionales</taxon>
        <taxon>Vibrionaceae</taxon>
        <taxon>Photobacterium</taxon>
    </lineage>
</organism>